<name>A0A7J7NT41_9MAGN</name>
<protein>
    <recommendedName>
        <fullName evidence="1">N-acetyltransferase domain-containing protein</fullName>
    </recommendedName>
</protein>
<evidence type="ECO:0000259" key="1">
    <source>
        <dbReference type="PROSITE" id="PS51186"/>
    </source>
</evidence>
<dbReference type="InterPro" id="IPR000182">
    <property type="entry name" value="GNAT_dom"/>
</dbReference>
<dbReference type="PANTHER" id="PTHR47370">
    <property type="entry name" value="ACYL-COA N-ACYLTRANSFERASES (NAT) SUPERFAMILY PROTEIN"/>
    <property type="match status" value="1"/>
</dbReference>
<dbReference type="Gene3D" id="3.40.630.30">
    <property type="match status" value="1"/>
</dbReference>
<keyword evidence="3" id="KW-1185">Reference proteome</keyword>
<dbReference type="PROSITE" id="PS51186">
    <property type="entry name" value="GNAT"/>
    <property type="match status" value="1"/>
</dbReference>
<dbReference type="SUPFAM" id="SSF55729">
    <property type="entry name" value="Acyl-CoA N-acyltransferases (Nat)"/>
    <property type="match status" value="1"/>
</dbReference>
<reference evidence="2 3" key="1">
    <citation type="journal article" date="2020" name="IScience">
        <title>Genome Sequencing of the Endangered Kingdonia uniflora (Circaeasteraceae, Ranunculales) Reveals Potential Mechanisms of Evolutionary Specialization.</title>
        <authorList>
            <person name="Sun Y."/>
            <person name="Deng T."/>
            <person name="Zhang A."/>
            <person name="Moore M.J."/>
            <person name="Landis J.B."/>
            <person name="Lin N."/>
            <person name="Zhang H."/>
            <person name="Zhang X."/>
            <person name="Huang J."/>
            <person name="Zhang X."/>
            <person name="Sun H."/>
            <person name="Wang H."/>
        </authorList>
    </citation>
    <scope>NUCLEOTIDE SEQUENCE [LARGE SCALE GENOMIC DNA]</scope>
    <source>
        <strain evidence="2">TB1705</strain>
        <tissue evidence="2">Leaf</tissue>
    </source>
</reference>
<gene>
    <name evidence="2" type="ORF">GIB67_014297</name>
</gene>
<feature type="domain" description="N-acetyltransferase" evidence="1">
    <location>
        <begin position="6"/>
        <end position="161"/>
    </location>
</feature>
<dbReference type="InterPro" id="IPR052810">
    <property type="entry name" value="Plant_NAT"/>
</dbReference>
<evidence type="ECO:0000313" key="2">
    <source>
        <dbReference type="EMBL" id="KAF6170367.1"/>
    </source>
</evidence>
<dbReference type="InterPro" id="IPR016181">
    <property type="entry name" value="Acyl_CoA_acyltransferase"/>
</dbReference>
<dbReference type="Pfam" id="PF00583">
    <property type="entry name" value="Acetyltransf_1"/>
    <property type="match status" value="1"/>
</dbReference>
<comment type="caution">
    <text evidence="2">The sequence shown here is derived from an EMBL/GenBank/DDBJ whole genome shotgun (WGS) entry which is preliminary data.</text>
</comment>
<dbReference type="CDD" id="cd04301">
    <property type="entry name" value="NAT_SF"/>
    <property type="match status" value="1"/>
</dbReference>
<accession>A0A7J7NT41</accession>
<sequence length="385" mass="44196">MATEEITLRSYNKRIDRSRIEKLEQKCEVGPSENTYIFTDTLGEPVCRIRNSPQYKMLVAELNNELVGVIQGTIKKATINCPEESQARVGYILGLRVSPLHRRKYIGSTLVRTLEQWFIANDVDFAYMATGKDNEASVKLFTDKLGFVKLRTPAILINPVRYHPLHISREVEIKKLDIEQAENLYRRCLGSTDFFPDDIDRILKNKLSLGTWVAYPRGESWDSEFESNGRFPTSWAILSVWNTGDLFKLRVGKSSLSCLLYTKILRLLDGVFPWLKISILPDVFHPFGFYFMYGVHCEGRKSKALVHGLCIFVHNMATKCSDCKVIATEVGECDVLREHIPHSRYLSRAEDLWCIKAMKNDQKNTLIKIIRTPPPVSLFVDPREV</sequence>
<organism evidence="2 3">
    <name type="scientific">Kingdonia uniflora</name>
    <dbReference type="NCBI Taxonomy" id="39325"/>
    <lineage>
        <taxon>Eukaryota</taxon>
        <taxon>Viridiplantae</taxon>
        <taxon>Streptophyta</taxon>
        <taxon>Embryophyta</taxon>
        <taxon>Tracheophyta</taxon>
        <taxon>Spermatophyta</taxon>
        <taxon>Magnoliopsida</taxon>
        <taxon>Ranunculales</taxon>
        <taxon>Circaeasteraceae</taxon>
        <taxon>Kingdonia</taxon>
    </lineage>
</organism>
<dbReference type="PANTHER" id="PTHR47370:SF1">
    <property type="entry name" value="ACYL-COA N-ACYLTRANSFERASES (NAT) SUPERFAMILY PROTEIN"/>
    <property type="match status" value="1"/>
</dbReference>
<proteinExistence type="predicted"/>
<dbReference type="Proteomes" id="UP000541444">
    <property type="component" value="Unassembled WGS sequence"/>
</dbReference>
<dbReference type="AlphaFoldDB" id="A0A7J7NT41"/>
<dbReference type="EMBL" id="JACGCM010000589">
    <property type="protein sequence ID" value="KAF6170367.1"/>
    <property type="molecule type" value="Genomic_DNA"/>
</dbReference>
<dbReference type="GO" id="GO:0016747">
    <property type="term" value="F:acyltransferase activity, transferring groups other than amino-acyl groups"/>
    <property type="evidence" value="ECO:0007669"/>
    <property type="project" value="InterPro"/>
</dbReference>
<dbReference type="OrthoDB" id="41532at2759"/>
<evidence type="ECO:0000313" key="3">
    <source>
        <dbReference type="Proteomes" id="UP000541444"/>
    </source>
</evidence>